<protein>
    <submittedName>
        <fullName evidence="3">Peptidase family C78-domain-containing protein</fullName>
    </submittedName>
</protein>
<dbReference type="GO" id="GO:0016787">
    <property type="term" value="F:hydrolase activity"/>
    <property type="evidence" value="ECO:0007669"/>
    <property type="project" value="UniProtKB-KW"/>
</dbReference>
<dbReference type="STRING" id="78915.A0A4P9XI39"/>
<dbReference type="Gene3D" id="3.90.70.130">
    <property type="match status" value="1"/>
</dbReference>
<dbReference type="Proteomes" id="UP000271241">
    <property type="component" value="Unassembled WGS sequence"/>
</dbReference>
<dbReference type="InterPro" id="IPR012462">
    <property type="entry name" value="UFSP1/2_DUB_cat"/>
</dbReference>
<proteinExistence type="predicted"/>
<name>A0A4P9XI39_9FUNG</name>
<evidence type="ECO:0000259" key="2">
    <source>
        <dbReference type="Pfam" id="PF07910"/>
    </source>
</evidence>
<feature type="non-terminal residue" evidence="3">
    <location>
        <position position="1"/>
    </location>
</feature>
<gene>
    <name evidence="3" type="ORF">THASP1DRAFT_6930</name>
</gene>
<sequence length="267" mass="30200">SHLGKFAHEKKMPTWLAKKLGKDGQVSCQDVIPALQRLLLQSQRTEFAYTSDPRVVHVSKLHREGSFCGYRNIQSLASFIIGAKALGHEHFDHGIPSVFEIQDLIESAWDQGFNAQGRAETGGIKGTRKYIGTPEAQALFCGLGIPSSVEAFRPAKDEAPWQNLIKAVAKYFSQEESEADEKIRRTSLPPIYLQHKGHSMTIVGVEKQGDGSWNLLVLDPSNRDPESIKKSRKSVDKRKRYPQFDLLLEPYRRGEKYLSKYDEFEVL</sequence>
<feature type="domain" description="UFSP1/2/DUB catalytic" evidence="2">
    <location>
        <begin position="48"/>
        <end position="266"/>
    </location>
</feature>
<evidence type="ECO:0000313" key="4">
    <source>
        <dbReference type="Proteomes" id="UP000271241"/>
    </source>
</evidence>
<dbReference type="EMBL" id="KZ993329">
    <property type="protein sequence ID" value="RKP04991.1"/>
    <property type="molecule type" value="Genomic_DNA"/>
</dbReference>
<keyword evidence="1" id="KW-0378">Hydrolase</keyword>
<evidence type="ECO:0000313" key="3">
    <source>
        <dbReference type="EMBL" id="RKP04991.1"/>
    </source>
</evidence>
<dbReference type="Pfam" id="PF07910">
    <property type="entry name" value="Peptidase_C78"/>
    <property type="match status" value="1"/>
</dbReference>
<evidence type="ECO:0000256" key="1">
    <source>
        <dbReference type="ARBA" id="ARBA00022801"/>
    </source>
</evidence>
<organism evidence="3 4">
    <name type="scientific">Thamnocephalis sphaerospora</name>
    <dbReference type="NCBI Taxonomy" id="78915"/>
    <lineage>
        <taxon>Eukaryota</taxon>
        <taxon>Fungi</taxon>
        <taxon>Fungi incertae sedis</taxon>
        <taxon>Zoopagomycota</taxon>
        <taxon>Zoopagomycotina</taxon>
        <taxon>Zoopagomycetes</taxon>
        <taxon>Zoopagales</taxon>
        <taxon>Sigmoideomycetaceae</taxon>
        <taxon>Thamnocephalis</taxon>
    </lineage>
</organism>
<accession>A0A4P9XI39</accession>
<feature type="non-terminal residue" evidence="3">
    <location>
        <position position="267"/>
    </location>
</feature>
<keyword evidence="4" id="KW-1185">Reference proteome</keyword>
<reference evidence="4" key="1">
    <citation type="journal article" date="2018" name="Nat. Microbiol.">
        <title>Leveraging single-cell genomics to expand the fungal tree of life.</title>
        <authorList>
            <person name="Ahrendt S.R."/>
            <person name="Quandt C.A."/>
            <person name="Ciobanu D."/>
            <person name="Clum A."/>
            <person name="Salamov A."/>
            <person name="Andreopoulos B."/>
            <person name="Cheng J.F."/>
            <person name="Woyke T."/>
            <person name="Pelin A."/>
            <person name="Henrissat B."/>
            <person name="Reynolds N.K."/>
            <person name="Benny G.L."/>
            <person name="Smith M.E."/>
            <person name="James T.Y."/>
            <person name="Grigoriev I.V."/>
        </authorList>
    </citation>
    <scope>NUCLEOTIDE SEQUENCE [LARGE SCALE GENOMIC DNA]</scope>
    <source>
        <strain evidence="4">RSA 1356</strain>
    </source>
</reference>
<dbReference type="AlphaFoldDB" id="A0A4P9XI39"/>
<dbReference type="OrthoDB" id="288987at2759"/>